<gene>
    <name evidence="1" type="ORF">PN36_32745</name>
</gene>
<name>A0A4E0QKP1_9GAMM</name>
<comment type="caution">
    <text evidence="1">The sequence shown here is derived from an EMBL/GenBank/DDBJ whole genome shotgun (WGS) entry which is preliminary data.</text>
</comment>
<reference evidence="1 2" key="1">
    <citation type="journal article" date="2016" name="Front. Microbiol.">
        <title>Single-Cell (Meta-)Genomics of a Dimorphic Candidatus Thiomargarita nelsonii Reveals Genomic Plasticity.</title>
        <authorList>
            <person name="Flood B.E."/>
            <person name="Fliss P."/>
            <person name="Jones D.S."/>
            <person name="Dick G.J."/>
            <person name="Jain S."/>
            <person name="Kaster A.K."/>
            <person name="Winkel M."/>
            <person name="Mussmann M."/>
            <person name="Bailey J."/>
        </authorList>
    </citation>
    <scope>NUCLEOTIDE SEQUENCE [LARGE SCALE GENOMIC DNA]</scope>
    <source>
        <strain evidence="1">Hydrate Ridge</strain>
    </source>
</reference>
<proteinExistence type="predicted"/>
<organism evidence="1 2">
    <name type="scientific">Candidatus Thiomargarita nelsonii</name>
    <dbReference type="NCBI Taxonomy" id="1003181"/>
    <lineage>
        <taxon>Bacteria</taxon>
        <taxon>Pseudomonadati</taxon>
        <taxon>Pseudomonadota</taxon>
        <taxon>Gammaproteobacteria</taxon>
        <taxon>Thiotrichales</taxon>
        <taxon>Thiotrichaceae</taxon>
        <taxon>Thiomargarita</taxon>
    </lineage>
</organism>
<keyword evidence="2" id="KW-1185">Reference proteome</keyword>
<protein>
    <submittedName>
        <fullName evidence="1">Uncharacterized protein</fullName>
    </submittedName>
</protein>
<sequence length="85" mass="9540">MENEFSQRLKQEYLLPAAMSDENFQQTAQQCQQIATLTLFQGDNVPFSETELASFVTASGASSMTDLVATLSIYLSRLATRRFNH</sequence>
<evidence type="ECO:0000313" key="2">
    <source>
        <dbReference type="Proteomes" id="UP000030428"/>
    </source>
</evidence>
<dbReference type="EMBL" id="JSZA02000300">
    <property type="protein sequence ID" value="TGO01977.1"/>
    <property type="molecule type" value="Genomic_DNA"/>
</dbReference>
<dbReference type="Proteomes" id="UP000030428">
    <property type="component" value="Unassembled WGS sequence"/>
</dbReference>
<dbReference type="AlphaFoldDB" id="A0A4E0QKP1"/>
<accession>A0A4E0QKP1</accession>
<evidence type="ECO:0000313" key="1">
    <source>
        <dbReference type="EMBL" id="TGO01977.1"/>
    </source>
</evidence>